<evidence type="ECO:0000313" key="2">
    <source>
        <dbReference type="Proteomes" id="UP000077266"/>
    </source>
</evidence>
<accession>A0A165F115</accession>
<dbReference type="EMBL" id="KV426107">
    <property type="protein sequence ID" value="KZV88134.1"/>
    <property type="molecule type" value="Genomic_DNA"/>
</dbReference>
<dbReference type="SUPFAM" id="SSF52266">
    <property type="entry name" value="SGNH hydrolase"/>
    <property type="match status" value="1"/>
</dbReference>
<gene>
    <name evidence="1" type="ORF">EXIGLDRAFT_651528</name>
</gene>
<protein>
    <submittedName>
        <fullName evidence="1">Uncharacterized protein</fullName>
    </submittedName>
</protein>
<sequence length="304" mass="33610">MGNTRSKVLPAPSEPVTEQVQPVYANSEPVPSFADAGPHWHGWQPVKHFFVFGASYCSIGIIGRPRPSDELPLGTAWPGTTYAERGAPNWVGHLVARGSPDHVTGVPLTFCYAVGGARVDNVRRQIRQLFLGEEESIDPVQPAGQKPDFAPWTADDSLCSTWVGINDLAFGADPEENIARLLEAHTKLYDAGLRNFMFVNAPPLHRFPKYASRKRETATSPEERWNAVLARKVAEWKHDGREDASVFLYSAYDTFSRVFDNPPAYGFQDTKGMFVDHLHPSSAMHKIIAHDIAELLDGAVHAPV</sequence>
<dbReference type="GO" id="GO:0016788">
    <property type="term" value="F:hydrolase activity, acting on ester bonds"/>
    <property type="evidence" value="ECO:0007669"/>
    <property type="project" value="InterPro"/>
</dbReference>
<dbReference type="OrthoDB" id="1600564at2759"/>
<reference evidence="1 2" key="1">
    <citation type="journal article" date="2016" name="Mol. Biol. Evol.">
        <title>Comparative Genomics of Early-Diverging Mushroom-Forming Fungi Provides Insights into the Origins of Lignocellulose Decay Capabilities.</title>
        <authorList>
            <person name="Nagy L.G."/>
            <person name="Riley R."/>
            <person name="Tritt A."/>
            <person name="Adam C."/>
            <person name="Daum C."/>
            <person name="Floudas D."/>
            <person name="Sun H."/>
            <person name="Yadav J.S."/>
            <person name="Pangilinan J."/>
            <person name="Larsson K.H."/>
            <person name="Matsuura K."/>
            <person name="Barry K."/>
            <person name="Labutti K."/>
            <person name="Kuo R."/>
            <person name="Ohm R.A."/>
            <person name="Bhattacharya S.S."/>
            <person name="Shirouzu T."/>
            <person name="Yoshinaga Y."/>
            <person name="Martin F.M."/>
            <person name="Grigoriev I.V."/>
            <person name="Hibbett D.S."/>
        </authorList>
    </citation>
    <scope>NUCLEOTIDE SEQUENCE [LARGE SCALE GENOMIC DNA]</scope>
    <source>
        <strain evidence="1 2">HHB12029</strain>
    </source>
</reference>
<organism evidence="1 2">
    <name type="scientific">Exidia glandulosa HHB12029</name>
    <dbReference type="NCBI Taxonomy" id="1314781"/>
    <lineage>
        <taxon>Eukaryota</taxon>
        <taxon>Fungi</taxon>
        <taxon>Dikarya</taxon>
        <taxon>Basidiomycota</taxon>
        <taxon>Agaricomycotina</taxon>
        <taxon>Agaricomycetes</taxon>
        <taxon>Auriculariales</taxon>
        <taxon>Exidiaceae</taxon>
        <taxon>Exidia</taxon>
    </lineage>
</organism>
<dbReference type="Proteomes" id="UP000077266">
    <property type="component" value="Unassembled WGS sequence"/>
</dbReference>
<dbReference type="InterPro" id="IPR001087">
    <property type="entry name" value="GDSL"/>
</dbReference>
<evidence type="ECO:0000313" key="1">
    <source>
        <dbReference type="EMBL" id="KZV88134.1"/>
    </source>
</evidence>
<dbReference type="InterPro" id="IPR036514">
    <property type="entry name" value="SGNH_hydro_sf"/>
</dbReference>
<dbReference type="InParanoid" id="A0A165F115"/>
<proteinExistence type="predicted"/>
<dbReference type="Gene3D" id="3.40.50.1110">
    <property type="entry name" value="SGNH hydrolase"/>
    <property type="match status" value="1"/>
</dbReference>
<keyword evidence="2" id="KW-1185">Reference proteome</keyword>
<dbReference type="AlphaFoldDB" id="A0A165F115"/>
<dbReference type="Pfam" id="PF00657">
    <property type="entry name" value="Lipase_GDSL"/>
    <property type="match status" value="1"/>
</dbReference>
<dbReference type="STRING" id="1314781.A0A165F115"/>
<name>A0A165F115_EXIGL</name>